<evidence type="ECO:0000313" key="3">
    <source>
        <dbReference type="EMBL" id="CAB9510259.1"/>
    </source>
</evidence>
<accession>A0A9N8E218</accession>
<protein>
    <submittedName>
        <fullName evidence="3">CTD (Carboxy-terminal domain, RNA polymerase II, polypeptide A) small</fullName>
    </submittedName>
</protein>
<dbReference type="InterPro" id="IPR023214">
    <property type="entry name" value="HAD_sf"/>
</dbReference>
<organism evidence="3 4">
    <name type="scientific">Seminavis robusta</name>
    <dbReference type="NCBI Taxonomy" id="568900"/>
    <lineage>
        <taxon>Eukaryota</taxon>
        <taxon>Sar</taxon>
        <taxon>Stramenopiles</taxon>
        <taxon>Ochrophyta</taxon>
        <taxon>Bacillariophyta</taxon>
        <taxon>Bacillariophyceae</taxon>
        <taxon>Bacillariophycidae</taxon>
        <taxon>Naviculales</taxon>
        <taxon>Naviculaceae</taxon>
        <taxon>Seminavis</taxon>
    </lineage>
</organism>
<evidence type="ECO:0000256" key="1">
    <source>
        <dbReference type="SAM" id="MobiDB-lite"/>
    </source>
</evidence>
<evidence type="ECO:0000259" key="2">
    <source>
        <dbReference type="SMART" id="SM00577"/>
    </source>
</evidence>
<dbReference type="InterPro" id="IPR004274">
    <property type="entry name" value="FCP1_dom"/>
</dbReference>
<dbReference type="Gene3D" id="3.40.50.1000">
    <property type="entry name" value="HAD superfamily/HAD-like"/>
    <property type="match status" value="1"/>
</dbReference>
<keyword evidence="4" id="KW-1185">Reference proteome</keyword>
<feature type="region of interest" description="Disordered" evidence="1">
    <location>
        <begin position="32"/>
        <end position="57"/>
    </location>
</feature>
<dbReference type="InterPro" id="IPR036412">
    <property type="entry name" value="HAD-like_sf"/>
</dbReference>
<proteinExistence type="predicted"/>
<dbReference type="SMART" id="SM00577">
    <property type="entry name" value="CPDc"/>
    <property type="match status" value="1"/>
</dbReference>
<dbReference type="Proteomes" id="UP001153069">
    <property type="component" value="Unassembled WGS sequence"/>
</dbReference>
<dbReference type="SUPFAM" id="SSF56784">
    <property type="entry name" value="HAD-like"/>
    <property type="match status" value="1"/>
</dbReference>
<gene>
    <name evidence="3" type="ORF">SEMRO_428_G140870.1</name>
</gene>
<dbReference type="OrthoDB" id="10249888at2759"/>
<dbReference type="Pfam" id="PF03031">
    <property type="entry name" value="NIF"/>
    <property type="match status" value="1"/>
</dbReference>
<reference evidence="3" key="1">
    <citation type="submission" date="2020-06" db="EMBL/GenBank/DDBJ databases">
        <authorList>
            <consortium name="Plant Systems Biology data submission"/>
        </authorList>
    </citation>
    <scope>NUCLEOTIDE SEQUENCE</scope>
    <source>
        <strain evidence="3">D6</strain>
    </source>
</reference>
<feature type="domain" description="FCP1 homology" evidence="2">
    <location>
        <begin position="39"/>
        <end position="212"/>
    </location>
</feature>
<name>A0A9N8E218_9STRA</name>
<comment type="caution">
    <text evidence="3">The sequence shown here is derived from an EMBL/GenBank/DDBJ whole genome shotgun (WGS) entry which is preliminary data.</text>
</comment>
<feature type="compositionally biased region" description="Low complexity" evidence="1">
    <location>
        <begin position="47"/>
        <end position="57"/>
    </location>
</feature>
<evidence type="ECO:0000313" key="4">
    <source>
        <dbReference type="Proteomes" id="UP001153069"/>
    </source>
</evidence>
<dbReference type="EMBL" id="CAICTM010000427">
    <property type="protein sequence ID" value="CAB9510259.1"/>
    <property type="molecule type" value="Genomic_DNA"/>
</dbReference>
<sequence length="270" mass="30451">MTVTTTGTTRSRRVLPNGQQTVEFIQTEFVEDEDNADDHDAAESSRQKASSRPSASSSLLSNKILHVNIRPGLYEFLDDVCGRYETHLYSSCVPLARAKQLARMLDPEGVYFSEDRIWGREHCSCCGDDDDDETTVTRSKTSKKKKKKTKKKKTAKKQYWKDLSRLSLVLSCGGGDESLKRVVLVDSGWLNLEKNRSNTLLLEGFQDDPRVGTGTDTITSTTTNNDDLSDVFSFLVTELEDCDDVRPILTQKSELEHGWILQFPHSCWAK</sequence>
<dbReference type="AlphaFoldDB" id="A0A9N8E218"/>